<evidence type="ECO:0000313" key="3">
    <source>
        <dbReference type="EMBL" id="MCF3948084.1"/>
    </source>
</evidence>
<dbReference type="SUPFAM" id="SSF100950">
    <property type="entry name" value="NagB/RpiA/CoA transferase-like"/>
    <property type="match status" value="1"/>
</dbReference>
<dbReference type="InterPro" id="IPR004165">
    <property type="entry name" value="CoA_trans_fam_I"/>
</dbReference>
<dbReference type="RefSeq" id="WP_235705369.1">
    <property type="nucleotide sequence ID" value="NZ_JAKGBZ010000038.1"/>
</dbReference>
<name>A0ABS9DZG2_9PROT</name>
<dbReference type="PROSITE" id="PS01274">
    <property type="entry name" value="COA_TRANSF_2"/>
    <property type="match status" value="1"/>
</dbReference>
<evidence type="ECO:0000313" key="4">
    <source>
        <dbReference type="Proteomes" id="UP001521209"/>
    </source>
</evidence>
<dbReference type="Proteomes" id="UP001521209">
    <property type="component" value="Unassembled WGS sequence"/>
</dbReference>
<dbReference type="NCBIfam" id="TIGR02428">
    <property type="entry name" value="pcaJ_scoB_fam"/>
    <property type="match status" value="1"/>
</dbReference>
<keyword evidence="2" id="KW-0808">Transferase</keyword>
<dbReference type="Pfam" id="PF01144">
    <property type="entry name" value="CoA_trans"/>
    <property type="match status" value="1"/>
</dbReference>
<protein>
    <submittedName>
        <fullName evidence="3">3-oxoacid CoA-transferase subunit B</fullName>
    </submittedName>
</protein>
<gene>
    <name evidence="3" type="ORF">L2A60_15515</name>
</gene>
<keyword evidence="4" id="KW-1185">Reference proteome</keyword>
<dbReference type="PANTHER" id="PTHR13707:SF57">
    <property type="entry name" value="SUCCINYL-COA:3-KETOACID COENZYME A TRANSFERASE SUBUNIT B-RELATED"/>
    <property type="match status" value="1"/>
</dbReference>
<evidence type="ECO:0000256" key="1">
    <source>
        <dbReference type="ARBA" id="ARBA00007047"/>
    </source>
</evidence>
<dbReference type="PANTHER" id="PTHR13707">
    <property type="entry name" value="KETOACID-COENZYME A TRANSFERASE"/>
    <property type="match status" value="1"/>
</dbReference>
<dbReference type="InterPro" id="IPR037171">
    <property type="entry name" value="NagB/RpiA_transferase-like"/>
</dbReference>
<reference evidence="3 4" key="1">
    <citation type="submission" date="2022-01" db="EMBL/GenBank/DDBJ databases">
        <authorList>
            <person name="Won M."/>
            <person name="Kim S.-J."/>
            <person name="Kwon S.-W."/>
        </authorList>
    </citation>
    <scope>NUCLEOTIDE SEQUENCE [LARGE SCALE GENOMIC DNA]</scope>
    <source>
        <strain evidence="3 4">KCTC 23505</strain>
    </source>
</reference>
<comment type="caution">
    <text evidence="3">The sequence shown here is derived from an EMBL/GenBank/DDBJ whole genome shotgun (WGS) entry which is preliminary data.</text>
</comment>
<dbReference type="InterPro" id="IPR004164">
    <property type="entry name" value="CoA_transf_AS"/>
</dbReference>
<dbReference type="Gene3D" id="3.40.1080.10">
    <property type="entry name" value="Glutaconate Coenzyme A-transferase"/>
    <property type="match status" value="1"/>
</dbReference>
<sequence length="217" mass="22777">MSETRIKGWSRTEMAARAAADIPEGWAVNLGIGLPTLIANYVPAEREVMFHSENGVLGVGPAPDAGAEDIWLINAGKQPITLRPGASIVGQADSFGIIRGGHLDLCVLGGYEVAANGDLANWSTGKPGEAPAVGGAMDLGAGAKRVWVLMEHTTRDGRPKLVERCAYPLTALGSVTRIYTDLAVIDVTKQGFLLRDCAPGASHADVQVKTGATLHRQ</sequence>
<dbReference type="InterPro" id="IPR012791">
    <property type="entry name" value="3-oxoacid_CoA-transf_B"/>
</dbReference>
<comment type="similarity">
    <text evidence="1">Belongs to the 3-oxoacid CoA-transferase subunit B family.</text>
</comment>
<proteinExistence type="inferred from homology"/>
<organism evidence="3 4">
    <name type="scientific">Acidiphilium iwatense</name>
    <dbReference type="NCBI Taxonomy" id="768198"/>
    <lineage>
        <taxon>Bacteria</taxon>
        <taxon>Pseudomonadati</taxon>
        <taxon>Pseudomonadota</taxon>
        <taxon>Alphaproteobacteria</taxon>
        <taxon>Acetobacterales</taxon>
        <taxon>Acidocellaceae</taxon>
        <taxon>Acidiphilium</taxon>
    </lineage>
</organism>
<dbReference type="EMBL" id="JAKGBZ010000038">
    <property type="protein sequence ID" value="MCF3948084.1"/>
    <property type="molecule type" value="Genomic_DNA"/>
</dbReference>
<accession>A0ABS9DZG2</accession>
<dbReference type="SMART" id="SM00882">
    <property type="entry name" value="CoA_trans"/>
    <property type="match status" value="1"/>
</dbReference>
<evidence type="ECO:0000256" key="2">
    <source>
        <dbReference type="ARBA" id="ARBA00022679"/>
    </source>
</evidence>